<dbReference type="SUPFAM" id="SSF55486">
    <property type="entry name" value="Metalloproteases ('zincins'), catalytic domain"/>
    <property type="match status" value="1"/>
</dbReference>
<keyword evidence="13" id="KW-1185">Reference proteome</keyword>
<dbReference type="Proteomes" id="UP001501725">
    <property type="component" value="Unassembled WGS sequence"/>
</dbReference>
<evidence type="ECO:0000256" key="3">
    <source>
        <dbReference type="ARBA" id="ARBA00022723"/>
    </source>
</evidence>
<name>A0ABP8GIT9_9BACT</name>
<evidence type="ECO:0000256" key="2">
    <source>
        <dbReference type="ARBA" id="ARBA00022670"/>
    </source>
</evidence>
<dbReference type="RefSeq" id="WP_345254317.1">
    <property type="nucleotide sequence ID" value="NZ_BAABGY010000005.1"/>
</dbReference>
<evidence type="ECO:0000256" key="5">
    <source>
        <dbReference type="ARBA" id="ARBA00022801"/>
    </source>
</evidence>
<dbReference type="NCBIfam" id="NF038128">
    <property type="entry name" value="choice_anch_J"/>
    <property type="match status" value="1"/>
</dbReference>
<feature type="domain" description="Secretion system C-terminal sorting" evidence="11">
    <location>
        <begin position="977"/>
        <end position="1042"/>
    </location>
</feature>
<dbReference type="EMBL" id="BAABGY010000005">
    <property type="protein sequence ID" value="GAA4324829.1"/>
    <property type="molecule type" value="Genomic_DNA"/>
</dbReference>
<evidence type="ECO:0000259" key="11">
    <source>
        <dbReference type="Pfam" id="PF18962"/>
    </source>
</evidence>
<feature type="signal peptide" evidence="9">
    <location>
        <begin position="1"/>
        <end position="21"/>
    </location>
</feature>
<dbReference type="InterPro" id="IPR013783">
    <property type="entry name" value="Ig-like_fold"/>
</dbReference>
<dbReference type="InterPro" id="IPR026444">
    <property type="entry name" value="Secre_tail"/>
</dbReference>
<evidence type="ECO:0000313" key="13">
    <source>
        <dbReference type="Proteomes" id="UP001501725"/>
    </source>
</evidence>
<keyword evidence="8" id="KW-1015">Disulfide bond</keyword>
<dbReference type="Pfam" id="PF05572">
    <property type="entry name" value="Peptidase_M43"/>
    <property type="match status" value="1"/>
</dbReference>
<dbReference type="Gene3D" id="3.40.390.10">
    <property type="entry name" value="Collagenase (Catalytic Domain)"/>
    <property type="match status" value="1"/>
</dbReference>
<dbReference type="InterPro" id="IPR024079">
    <property type="entry name" value="MetalloPept_cat_dom_sf"/>
</dbReference>
<reference evidence="13" key="1">
    <citation type="journal article" date="2019" name="Int. J. Syst. Evol. Microbiol.">
        <title>The Global Catalogue of Microorganisms (GCM) 10K type strain sequencing project: providing services to taxonomists for standard genome sequencing and annotation.</title>
        <authorList>
            <consortium name="The Broad Institute Genomics Platform"/>
            <consortium name="The Broad Institute Genome Sequencing Center for Infectious Disease"/>
            <person name="Wu L."/>
            <person name="Ma J."/>
        </authorList>
    </citation>
    <scope>NUCLEOTIDE SEQUENCE [LARGE SCALE GENOMIC DNA]</scope>
    <source>
        <strain evidence="13">JCM 17919</strain>
    </source>
</reference>
<evidence type="ECO:0000256" key="6">
    <source>
        <dbReference type="ARBA" id="ARBA00022833"/>
    </source>
</evidence>
<dbReference type="PANTHER" id="PTHR47466:SF1">
    <property type="entry name" value="METALLOPROTEASE MEP1 (AFU_ORTHOLOGUE AFUA_1G07730)-RELATED"/>
    <property type="match status" value="1"/>
</dbReference>
<evidence type="ECO:0000256" key="1">
    <source>
        <dbReference type="ARBA" id="ARBA00008721"/>
    </source>
</evidence>
<protein>
    <recommendedName>
        <fullName evidence="14">T9SS type A sorting domain-containing protein</fullName>
    </recommendedName>
</protein>
<keyword evidence="4 9" id="KW-0732">Signal</keyword>
<dbReference type="Gene3D" id="2.60.120.260">
    <property type="entry name" value="Galactose-binding domain-like"/>
    <property type="match status" value="1"/>
</dbReference>
<proteinExistence type="inferred from homology"/>
<feature type="chain" id="PRO_5047519732" description="T9SS type A sorting domain-containing protein" evidence="9">
    <location>
        <begin position="22"/>
        <end position="1053"/>
    </location>
</feature>
<feature type="domain" description="Peptidase M43 pregnancy-associated plasma-A" evidence="10">
    <location>
        <begin position="178"/>
        <end position="345"/>
    </location>
</feature>
<sequence>MKNFTLLFLGLSLMGITMAHAQKKEPSAATVHRCGTMEAIEERLQHDAAFRAQWEAKQREAARTRPTSGRTARISNLTAPVNIPVIVHVVLPNPSFITEAHVDALLNQLNLDFSGLNPDSTNGAPFYNVRGHSQIRFVRARRDPSGNLTNGIQRRVGNPGIAGATYQRIKHFSEGGLDPWDVTKYYNIWVGDSGPSGLLGIAPGIGVGGQTETPASSTGIDGVCVDYRGFSNGCYSFPQFARGRTVVHEIGHNFGLYHTFQGGCNSQDFNQLTPAGQTLPATMLAAGDDTPSQSNATSGCPTGTPASGCAGVATRMYQNYMDYTDDNCYSMFTNGQVARMEYVLENFRPGYLTTNGATPPSNVPALDITPNVLVSPGGSEFNNATCSSVAYPTPNCPTGIVPRVQVRNQGSTTITSLTVSVSVNGGTPVTSTVTGLNILTGYSATVALPSVNLVEGTNTLTFTTSAPNGGTDEVASNNTFTTTITIAAPIALPLEEGFESTTFPTSNWTLSNPDGDVTWVRRAPGRNSGFSAFFDNWNNDVVGTKDDIRSVPIAVANKAVSITFDLAHKNYGTASADWDTLQVLVSTDCGVTFTSLYKKWGTNLATAGAATANYTNPIASDWRRDTVTVPATLLTSGKMIVAFRNSNRYGNNIFLDNIRIVTIENRDIQAFSLNTTAPFVCASPGATSLTVKNTGAEAVTGFKIGYSVNNGATVTQTVTGINLPKDSFITVPITNIALTAGSNALRVFTFDPVSASGTGDFANANDTARTVLTLSTQVPDGLNENFSALTALPPTGWAVGNYDNAATWAYSPYGNGNAGSAWIRSFNYTGSNRDDLATPVVTYSGVDSIILSFDVAAASRYYPGTTNIQLDTLEVLATTNCGASYDVLYKKWGSALQSTANQSNQNFPLNTEFTPLTAFNSFRNERIDASRYINNPSVQFVFRARTNNGNNIYIDNVNVTTKKLPANLKQNGYVVTPNPTTGRFRIWHVQPPTTLRFVNVYDSKGALVWSRSFTKNAENVIYVDLSGQPAGVYMVSLNYDDEHRNVTERVIKR</sequence>
<evidence type="ECO:0000256" key="7">
    <source>
        <dbReference type="ARBA" id="ARBA00023049"/>
    </source>
</evidence>
<keyword evidence="3" id="KW-0479">Metal-binding</keyword>
<evidence type="ECO:0000256" key="9">
    <source>
        <dbReference type="SAM" id="SignalP"/>
    </source>
</evidence>
<evidence type="ECO:0008006" key="14">
    <source>
        <dbReference type="Google" id="ProtNLM"/>
    </source>
</evidence>
<evidence type="ECO:0000256" key="8">
    <source>
        <dbReference type="ARBA" id="ARBA00023157"/>
    </source>
</evidence>
<evidence type="ECO:0000259" key="10">
    <source>
        <dbReference type="Pfam" id="PF05572"/>
    </source>
</evidence>
<organism evidence="12 13">
    <name type="scientific">Flaviaesturariibacter amylovorans</name>
    <dbReference type="NCBI Taxonomy" id="1084520"/>
    <lineage>
        <taxon>Bacteria</taxon>
        <taxon>Pseudomonadati</taxon>
        <taxon>Bacteroidota</taxon>
        <taxon>Chitinophagia</taxon>
        <taxon>Chitinophagales</taxon>
        <taxon>Chitinophagaceae</taxon>
        <taxon>Flaviaestuariibacter</taxon>
    </lineage>
</organism>
<gene>
    <name evidence="12" type="ORF">GCM10023184_12470</name>
</gene>
<accession>A0ABP8GIT9</accession>
<dbReference type="InterPro" id="IPR008754">
    <property type="entry name" value="Peptidase_M43"/>
</dbReference>
<keyword evidence="5" id="KW-0378">Hydrolase</keyword>
<comment type="caution">
    <text evidence="12">The sequence shown here is derived from an EMBL/GenBank/DDBJ whole genome shotgun (WGS) entry which is preliminary data.</text>
</comment>
<keyword evidence="7" id="KW-0482">Metalloprotease</keyword>
<evidence type="ECO:0000256" key="4">
    <source>
        <dbReference type="ARBA" id="ARBA00022729"/>
    </source>
</evidence>
<dbReference type="NCBIfam" id="TIGR04183">
    <property type="entry name" value="Por_Secre_tail"/>
    <property type="match status" value="1"/>
</dbReference>
<evidence type="ECO:0000313" key="12">
    <source>
        <dbReference type="EMBL" id="GAA4324829.1"/>
    </source>
</evidence>
<keyword evidence="2" id="KW-0645">Protease</keyword>
<comment type="similarity">
    <text evidence="1">Belongs to the peptidase M43B family.</text>
</comment>
<dbReference type="Gene3D" id="2.60.40.10">
    <property type="entry name" value="Immunoglobulins"/>
    <property type="match status" value="1"/>
</dbReference>
<keyword evidence="6" id="KW-0862">Zinc</keyword>
<dbReference type="Pfam" id="PF18962">
    <property type="entry name" value="Por_Secre_tail"/>
    <property type="match status" value="1"/>
</dbReference>
<dbReference type="PANTHER" id="PTHR47466">
    <property type="match status" value="1"/>
</dbReference>